<dbReference type="InterPro" id="IPR010054">
    <property type="entry name" value="Type2_sec_GspG"/>
</dbReference>
<dbReference type="Gene3D" id="3.30.700.10">
    <property type="entry name" value="Glycoprotein, Type 4 Pilin"/>
    <property type="match status" value="1"/>
</dbReference>
<evidence type="ECO:0000313" key="12">
    <source>
        <dbReference type="EMBL" id="QOT81988.1"/>
    </source>
</evidence>
<comment type="subcellular location">
    <subcellularLocation>
        <location evidence="1">Cell inner membrane</location>
        <topology evidence="1">Single-pass membrane protein</topology>
    </subcellularLocation>
</comment>
<evidence type="ECO:0000313" key="13">
    <source>
        <dbReference type="Proteomes" id="UP000397656"/>
    </source>
</evidence>
<geneLocation type="plasmid" evidence="12 13">
    <name>pRK1-2</name>
</geneLocation>
<dbReference type="GO" id="GO:0005886">
    <property type="term" value="C:plasma membrane"/>
    <property type="evidence" value="ECO:0007669"/>
    <property type="project" value="UniProtKB-SubCell"/>
</dbReference>
<proteinExistence type="inferred from homology"/>
<dbReference type="InterPro" id="IPR013545">
    <property type="entry name" value="T2SS_protein-GspG_C"/>
</dbReference>
<evidence type="ECO:0000256" key="10">
    <source>
        <dbReference type="SAM" id="Phobius"/>
    </source>
</evidence>
<evidence type="ECO:0000259" key="11">
    <source>
        <dbReference type="Pfam" id="PF08334"/>
    </source>
</evidence>
<accession>A0A7M2HAV7</accession>
<keyword evidence="7 10" id="KW-0812">Transmembrane</keyword>
<keyword evidence="12" id="KW-0614">Plasmid</keyword>
<protein>
    <recommendedName>
        <fullName evidence="3">Type II secretion system core protein G</fullName>
    </recommendedName>
</protein>
<dbReference type="InterPro" id="IPR000983">
    <property type="entry name" value="Bac_GSPG_pilin"/>
</dbReference>
<organism evidence="12 13">
    <name type="scientific">Cupriavidus basilensis</name>
    <dbReference type="NCBI Taxonomy" id="68895"/>
    <lineage>
        <taxon>Bacteria</taxon>
        <taxon>Pseudomonadati</taxon>
        <taxon>Pseudomonadota</taxon>
        <taxon>Betaproteobacteria</taxon>
        <taxon>Burkholderiales</taxon>
        <taxon>Burkholderiaceae</taxon>
        <taxon>Cupriavidus</taxon>
    </lineage>
</organism>
<evidence type="ECO:0000256" key="8">
    <source>
        <dbReference type="ARBA" id="ARBA00022989"/>
    </source>
</evidence>
<dbReference type="PANTHER" id="PTHR30093:SF44">
    <property type="entry name" value="TYPE II SECRETION SYSTEM CORE PROTEIN G"/>
    <property type="match status" value="1"/>
</dbReference>
<evidence type="ECO:0000256" key="2">
    <source>
        <dbReference type="ARBA" id="ARBA00009984"/>
    </source>
</evidence>
<dbReference type="InterPro" id="IPR045584">
    <property type="entry name" value="Pilin-like"/>
</dbReference>
<evidence type="ECO:0000256" key="6">
    <source>
        <dbReference type="ARBA" id="ARBA00022519"/>
    </source>
</evidence>
<dbReference type="RefSeq" id="WP_170301793.1">
    <property type="nucleotide sequence ID" value="NZ_CP062806.1"/>
</dbReference>
<feature type="domain" description="Type II secretion system protein GspG C-terminal" evidence="11">
    <location>
        <begin position="31"/>
        <end position="140"/>
    </location>
</feature>
<dbReference type="PRINTS" id="PR00813">
    <property type="entry name" value="BCTERIALGSPG"/>
</dbReference>
<dbReference type="Pfam" id="PF07963">
    <property type="entry name" value="N_methyl"/>
    <property type="match status" value="1"/>
</dbReference>
<evidence type="ECO:0000256" key="9">
    <source>
        <dbReference type="ARBA" id="ARBA00023136"/>
    </source>
</evidence>
<dbReference type="EMBL" id="CP062806">
    <property type="protein sequence ID" value="QOT81988.1"/>
    <property type="molecule type" value="Genomic_DNA"/>
</dbReference>
<dbReference type="InterPro" id="IPR012902">
    <property type="entry name" value="N_methyl_site"/>
</dbReference>
<keyword evidence="5" id="KW-0488">Methylation</keyword>
<feature type="transmembrane region" description="Helical" evidence="10">
    <location>
        <begin position="6"/>
        <end position="29"/>
    </location>
</feature>
<evidence type="ECO:0000256" key="7">
    <source>
        <dbReference type="ARBA" id="ARBA00022692"/>
    </source>
</evidence>
<evidence type="ECO:0000256" key="5">
    <source>
        <dbReference type="ARBA" id="ARBA00022481"/>
    </source>
</evidence>
<evidence type="ECO:0000256" key="4">
    <source>
        <dbReference type="ARBA" id="ARBA00022475"/>
    </source>
</evidence>
<dbReference type="NCBIfam" id="TIGR01710">
    <property type="entry name" value="typeII_sec_gspG"/>
    <property type="match status" value="1"/>
</dbReference>
<dbReference type="Pfam" id="PF08334">
    <property type="entry name" value="T2SSG"/>
    <property type="match status" value="1"/>
</dbReference>
<reference evidence="12 13" key="1">
    <citation type="submission" date="2020-10" db="EMBL/GenBank/DDBJ databases">
        <title>Complete genome sequence of Cupriavidus basilensis CCUG 49340T.</title>
        <authorList>
            <person name="Salva-Serra F."/>
            <person name="Donoso R.A."/>
            <person name="Cho K.H."/>
            <person name="Yoo J.A."/>
            <person name="Lee K."/>
            <person name="Yoon S.-H."/>
            <person name="Perez-Pantoja D."/>
            <person name="Moore E.R.B."/>
        </authorList>
    </citation>
    <scope>NUCLEOTIDE SEQUENCE [LARGE SCALE GENOMIC DNA]</scope>
    <source>
        <strain evidence="13">CCUG 49340</strain>
        <plasmid evidence="12 13">pRK1-2</plasmid>
    </source>
</reference>
<dbReference type="PROSITE" id="PS00409">
    <property type="entry name" value="PROKAR_NTER_METHYL"/>
    <property type="match status" value="1"/>
</dbReference>
<dbReference type="GeneID" id="98406963"/>
<dbReference type="GO" id="GO:0015628">
    <property type="term" value="P:protein secretion by the type II secretion system"/>
    <property type="evidence" value="ECO:0007669"/>
    <property type="project" value="InterPro"/>
</dbReference>
<sequence>MRTRSAAGFTLIEIMVVIVILGVLAALVVPKIMSRPDEARRVAARQDIAAIMQALKLYRLDNGRYPTAEQGLQALIARPTVEPLPNNWKSGGYLEKLPKDAWGQPYQFVNPGVRGEIDIFSFGADGQPNGAGNDADIGSWE</sequence>
<dbReference type="SUPFAM" id="SSF54523">
    <property type="entry name" value="Pili subunits"/>
    <property type="match status" value="1"/>
</dbReference>
<gene>
    <name evidence="12" type="primary">gspG</name>
    <name evidence="12" type="ORF">F7R26_039015</name>
</gene>
<keyword evidence="4" id="KW-1003">Cell membrane</keyword>
<dbReference type="Proteomes" id="UP000397656">
    <property type="component" value="Plasmid pRK1-2"/>
</dbReference>
<evidence type="ECO:0000256" key="3">
    <source>
        <dbReference type="ARBA" id="ARBA00020042"/>
    </source>
</evidence>
<keyword evidence="8 10" id="KW-1133">Transmembrane helix</keyword>
<dbReference type="PANTHER" id="PTHR30093">
    <property type="entry name" value="GENERAL SECRETION PATHWAY PROTEIN G"/>
    <property type="match status" value="1"/>
</dbReference>
<comment type="similarity">
    <text evidence="2">Belongs to the GSP G family.</text>
</comment>
<keyword evidence="6" id="KW-0997">Cell inner membrane</keyword>
<dbReference type="NCBIfam" id="TIGR02532">
    <property type="entry name" value="IV_pilin_GFxxxE"/>
    <property type="match status" value="1"/>
</dbReference>
<keyword evidence="9 10" id="KW-0472">Membrane</keyword>
<dbReference type="GO" id="GO:0015627">
    <property type="term" value="C:type II protein secretion system complex"/>
    <property type="evidence" value="ECO:0007669"/>
    <property type="project" value="InterPro"/>
</dbReference>
<dbReference type="AlphaFoldDB" id="A0A7M2HAV7"/>
<evidence type="ECO:0000256" key="1">
    <source>
        <dbReference type="ARBA" id="ARBA00004377"/>
    </source>
</evidence>
<name>A0A7M2HAV7_9BURK</name>